<dbReference type="AlphaFoldDB" id="A0A212QN19"/>
<organism evidence="2 3">
    <name type="scientific">Arboricoccus pini</name>
    <dbReference type="NCBI Taxonomy" id="1963835"/>
    <lineage>
        <taxon>Bacteria</taxon>
        <taxon>Pseudomonadati</taxon>
        <taxon>Pseudomonadota</taxon>
        <taxon>Alphaproteobacteria</taxon>
        <taxon>Geminicoccales</taxon>
        <taxon>Geminicoccaceae</taxon>
        <taxon>Arboricoccus</taxon>
    </lineage>
</organism>
<dbReference type="Gene3D" id="2.20.25.10">
    <property type="match status" value="1"/>
</dbReference>
<reference evidence="2 3" key="1">
    <citation type="submission" date="2017-06" db="EMBL/GenBank/DDBJ databases">
        <authorList>
            <person name="Kim H.J."/>
            <person name="Triplett B.A."/>
        </authorList>
    </citation>
    <scope>NUCLEOTIDE SEQUENCE [LARGE SCALE GENOMIC DNA]</scope>
    <source>
        <strain evidence="2 3">B29T1</strain>
    </source>
</reference>
<dbReference type="PANTHER" id="PTHR33797">
    <property type="entry name" value="ORGANIC HYDROPEROXIDE RESISTANCE PROTEIN-LIKE"/>
    <property type="match status" value="1"/>
</dbReference>
<comment type="similarity">
    <text evidence="1">Belongs to the OsmC/Ohr family.</text>
</comment>
<dbReference type="Pfam" id="PF02566">
    <property type="entry name" value="OsmC"/>
    <property type="match status" value="1"/>
</dbReference>
<proteinExistence type="inferred from homology"/>
<evidence type="ECO:0000313" key="3">
    <source>
        <dbReference type="Proteomes" id="UP000197065"/>
    </source>
</evidence>
<dbReference type="InterPro" id="IPR036102">
    <property type="entry name" value="OsmC/Ohrsf"/>
</dbReference>
<dbReference type="Gene3D" id="3.30.300.20">
    <property type="match status" value="1"/>
</dbReference>
<dbReference type="EMBL" id="FYEH01000002">
    <property type="protein sequence ID" value="SNB60745.1"/>
    <property type="molecule type" value="Genomic_DNA"/>
</dbReference>
<keyword evidence="3" id="KW-1185">Reference proteome</keyword>
<gene>
    <name evidence="2" type="ORF">SAMN07250955_10243</name>
</gene>
<dbReference type="OrthoDB" id="9797508at2"/>
<dbReference type="InterPro" id="IPR015946">
    <property type="entry name" value="KH_dom-like_a/b"/>
</dbReference>
<evidence type="ECO:0000256" key="1">
    <source>
        <dbReference type="ARBA" id="ARBA00007378"/>
    </source>
</evidence>
<dbReference type="InterPro" id="IPR003718">
    <property type="entry name" value="OsmC/Ohr_fam"/>
</dbReference>
<dbReference type="GO" id="GO:0006979">
    <property type="term" value="P:response to oxidative stress"/>
    <property type="evidence" value="ECO:0007669"/>
    <property type="project" value="InterPro"/>
</dbReference>
<accession>A0A212QN19</accession>
<dbReference type="Proteomes" id="UP000197065">
    <property type="component" value="Unassembled WGS sequence"/>
</dbReference>
<protein>
    <submittedName>
        <fullName evidence="2">Peroxiredoxin, Ohr subfamily</fullName>
    </submittedName>
</protein>
<dbReference type="PANTHER" id="PTHR33797:SF2">
    <property type="entry name" value="ORGANIC HYDROPEROXIDE RESISTANCE PROTEIN-LIKE"/>
    <property type="match status" value="1"/>
</dbReference>
<evidence type="ECO:0000313" key="2">
    <source>
        <dbReference type="EMBL" id="SNB60745.1"/>
    </source>
</evidence>
<dbReference type="InterPro" id="IPR019953">
    <property type="entry name" value="OHR"/>
</dbReference>
<sequence>MEILYTATATSKGGRDGGAKTSDGKLDLALSVPKAMGGDDGPGTNPEQLFACGYAACFLGALKAVAGKEKIKVSNDTTVTAKVHFGKKEPGFGLAVELEINIPGIDKAQAEDLVKKAHEFCPYSRATRNNIDVKLTVV</sequence>
<dbReference type="RefSeq" id="WP_088559931.1">
    <property type="nucleotide sequence ID" value="NZ_FYEH01000002.1"/>
</dbReference>
<dbReference type="NCBIfam" id="TIGR03561">
    <property type="entry name" value="organ_hyd_perox"/>
    <property type="match status" value="1"/>
</dbReference>
<dbReference type="SUPFAM" id="SSF82784">
    <property type="entry name" value="OsmC-like"/>
    <property type="match status" value="1"/>
</dbReference>
<name>A0A212QN19_9PROT</name>